<dbReference type="RefSeq" id="WP_128238452.1">
    <property type="nucleotide sequence ID" value="NZ_SAUX01000026.1"/>
</dbReference>
<reference evidence="1 2" key="2">
    <citation type="submission" date="2019-01" db="EMBL/GenBank/DDBJ databases">
        <authorList>
            <person name="Li Y."/>
        </authorList>
    </citation>
    <scope>NUCLEOTIDE SEQUENCE [LARGE SCALE GENOMIC DNA]</scope>
    <source>
        <strain evidence="1 2">D19-10-3-21</strain>
    </source>
</reference>
<evidence type="ECO:0008006" key="3">
    <source>
        <dbReference type="Google" id="ProtNLM"/>
    </source>
</evidence>
<dbReference type="SUPFAM" id="SSF103025">
    <property type="entry name" value="Folate-binding domain"/>
    <property type="match status" value="1"/>
</dbReference>
<dbReference type="InterPro" id="IPR027266">
    <property type="entry name" value="TrmE/GcvT-like"/>
</dbReference>
<proteinExistence type="predicted"/>
<name>A0A443K2G2_9RHOB</name>
<evidence type="ECO:0000313" key="1">
    <source>
        <dbReference type="EMBL" id="RWR26935.1"/>
    </source>
</evidence>
<dbReference type="Gene3D" id="3.30.1360.120">
    <property type="entry name" value="Probable tRNA modification gtpase trme, domain 1"/>
    <property type="match status" value="1"/>
</dbReference>
<dbReference type="OrthoDB" id="9179874at2"/>
<evidence type="ECO:0000313" key="2">
    <source>
        <dbReference type="Proteomes" id="UP000285295"/>
    </source>
</evidence>
<sequence>MSPILRQNAVAHRLQDLAGRPAAGENIILDCTDSDRLGLRGPGTMEWLAAEGIAAPEINTTLTLPNGTAVLRLGQQEVLLLSVPGSEDESPRRRWNESPLAAKGYDACRDAGWAWFVISGPDAPALMPRISMTDLHPRSFGLGRLAQTRALHMDAVVARSDRFGAVSYDLFFDIAAAAFAIDVLEDTSAGLVAEGTQGFRLARPVRTA</sequence>
<gene>
    <name evidence="1" type="ORF">D2T31_18335</name>
</gene>
<protein>
    <recommendedName>
        <fullName evidence="3">Sarcosine oxidase</fullName>
    </recommendedName>
</protein>
<accession>A0A443K2G2</accession>
<dbReference type="EMBL" id="SAUX01000026">
    <property type="protein sequence ID" value="RWR26935.1"/>
    <property type="molecule type" value="Genomic_DNA"/>
</dbReference>
<comment type="caution">
    <text evidence="1">The sequence shown here is derived from an EMBL/GenBank/DDBJ whole genome shotgun (WGS) entry which is preliminary data.</text>
</comment>
<dbReference type="AlphaFoldDB" id="A0A443K2G2"/>
<reference evidence="1 2" key="1">
    <citation type="submission" date="2019-01" db="EMBL/GenBank/DDBJ databases">
        <title>Sinorhodobacter populi sp. nov. isolated from the symptomatic bark tissue of Populus euramericana canker.</title>
        <authorList>
            <person name="Xu G."/>
        </authorList>
    </citation>
    <scope>NUCLEOTIDE SEQUENCE [LARGE SCALE GENOMIC DNA]</scope>
    <source>
        <strain evidence="1 2">D19-10-3-21</strain>
    </source>
</reference>
<dbReference type="Proteomes" id="UP000285295">
    <property type="component" value="Unassembled WGS sequence"/>
</dbReference>
<organism evidence="1 2">
    <name type="scientific">Paenirhodobacter populi</name>
    <dbReference type="NCBI Taxonomy" id="2306993"/>
    <lineage>
        <taxon>Bacteria</taxon>
        <taxon>Pseudomonadati</taxon>
        <taxon>Pseudomonadota</taxon>
        <taxon>Alphaproteobacteria</taxon>
        <taxon>Rhodobacterales</taxon>
        <taxon>Rhodobacter group</taxon>
        <taxon>Paenirhodobacter</taxon>
    </lineage>
</organism>